<dbReference type="PANTHER" id="PTHR31689:SF0">
    <property type="entry name" value="DIAMINOPIMELATE EPIMERASE"/>
    <property type="match status" value="1"/>
</dbReference>
<dbReference type="SUPFAM" id="SSF54506">
    <property type="entry name" value="Diaminopimelate epimerase-like"/>
    <property type="match status" value="2"/>
</dbReference>
<keyword evidence="5" id="KW-0028">Amino-acid biosynthesis</keyword>
<dbReference type="GO" id="GO:0009089">
    <property type="term" value="P:lysine biosynthetic process via diaminopimelate"/>
    <property type="evidence" value="ECO:0007669"/>
    <property type="project" value="UniProtKB-UniPathway"/>
</dbReference>
<keyword evidence="10" id="KW-1185">Reference proteome</keyword>
<dbReference type="InterPro" id="IPR018510">
    <property type="entry name" value="DAP_epimerase_AS"/>
</dbReference>
<evidence type="ECO:0000256" key="1">
    <source>
        <dbReference type="ARBA" id="ARBA00005196"/>
    </source>
</evidence>
<proteinExistence type="inferred from homology"/>
<dbReference type="OrthoDB" id="4768at2759"/>
<evidence type="ECO:0000256" key="8">
    <source>
        <dbReference type="ARBA" id="ARBA00051712"/>
    </source>
</evidence>
<gene>
    <name evidence="9" type="ORF">THAOC_07303</name>
</gene>
<dbReference type="EC" id="5.1.1.7" evidence="3"/>
<comment type="catalytic activity">
    <reaction evidence="8">
        <text>(2S,6S)-2,6-diaminopimelate = meso-2,6-diaminopimelate</text>
        <dbReference type="Rhea" id="RHEA:15393"/>
        <dbReference type="ChEBI" id="CHEBI:57609"/>
        <dbReference type="ChEBI" id="CHEBI:57791"/>
        <dbReference type="EC" id="5.1.1.7"/>
    </reaction>
</comment>
<comment type="caution">
    <text evidence="9">The sequence shown here is derived from an EMBL/GenBank/DDBJ whole genome shotgun (WGS) entry which is preliminary data.</text>
</comment>
<dbReference type="GO" id="GO:0005829">
    <property type="term" value="C:cytosol"/>
    <property type="evidence" value="ECO:0007669"/>
    <property type="project" value="TreeGrafter"/>
</dbReference>
<evidence type="ECO:0000313" key="9">
    <source>
        <dbReference type="EMBL" id="EJK71279.1"/>
    </source>
</evidence>
<dbReference type="Gene3D" id="3.10.310.10">
    <property type="entry name" value="Diaminopimelate Epimerase, Chain A, domain 1"/>
    <property type="match status" value="2"/>
</dbReference>
<evidence type="ECO:0000256" key="2">
    <source>
        <dbReference type="ARBA" id="ARBA00010219"/>
    </source>
</evidence>
<dbReference type="eggNOG" id="ENOG502QQKJ">
    <property type="taxonomic scope" value="Eukaryota"/>
</dbReference>
<protein>
    <recommendedName>
        <fullName evidence="3">diaminopimelate epimerase</fullName>
        <ecNumber evidence="3">5.1.1.7</ecNumber>
    </recommendedName>
</protein>
<evidence type="ECO:0000313" key="10">
    <source>
        <dbReference type="Proteomes" id="UP000266841"/>
    </source>
</evidence>
<evidence type="ECO:0000256" key="6">
    <source>
        <dbReference type="ARBA" id="ARBA00023154"/>
    </source>
</evidence>
<reference evidence="9 10" key="1">
    <citation type="journal article" date="2012" name="Genome Biol.">
        <title>Genome and low-iron response of an oceanic diatom adapted to chronic iron limitation.</title>
        <authorList>
            <person name="Lommer M."/>
            <person name="Specht M."/>
            <person name="Roy A.S."/>
            <person name="Kraemer L."/>
            <person name="Andreson R."/>
            <person name="Gutowska M.A."/>
            <person name="Wolf J."/>
            <person name="Bergner S.V."/>
            <person name="Schilhabel M.B."/>
            <person name="Klostermeier U.C."/>
            <person name="Beiko R.G."/>
            <person name="Rosenstiel P."/>
            <person name="Hippler M."/>
            <person name="Laroche J."/>
        </authorList>
    </citation>
    <scope>NUCLEOTIDE SEQUENCE [LARGE SCALE GENOMIC DNA]</scope>
    <source>
        <strain evidence="9 10">CCMP1005</strain>
    </source>
</reference>
<dbReference type="AlphaFoldDB" id="K0T2A0"/>
<keyword evidence="6" id="KW-0457">Lysine biosynthesis</keyword>
<comment type="pathway">
    <text evidence="1">Amino-acid biosynthesis; L-lysine biosynthesis via DAP pathway; DL-2,6-diaminopimelate from LL-2,6-diaminopimelate: step 1/1.</text>
</comment>
<dbReference type="EMBL" id="AGNL01007438">
    <property type="protein sequence ID" value="EJK71279.1"/>
    <property type="molecule type" value="Genomic_DNA"/>
</dbReference>
<dbReference type="UniPathway" id="UPA00034">
    <property type="reaction ID" value="UER00025"/>
</dbReference>
<comment type="similarity">
    <text evidence="2">Belongs to the diaminopimelate epimerase family.</text>
</comment>
<accession>K0T2A0</accession>
<dbReference type="PROSITE" id="PS01326">
    <property type="entry name" value="DAP_EPIMERASE"/>
    <property type="match status" value="1"/>
</dbReference>
<evidence type="ECO:0000256" key="4">
    <source>
        <dbReference type="ARBA" id="ARBA00022490"/>
    </source>
</evidence>
<evidence type="ECO:0000256" key="5">
    <source>
        <dbReference type="ARBA" id="ARBA00022605"/>
    </source>
</evidence>
<keyword evidence="4" id="KW-0963">Cytoplasm</keyword>
<organism evidence="9 10">
    <name type="scientific">Thalassiosira oceanica</name>
    <name type="common">Marine diatom</name>
    <dbReference type="NCBI Taxonomy" id="159749"/>
    <lineage>
        <taxon>Eukaryota</taxon>
        <taxon>Sar</taxon>
        <taxon>Stramenopiles</taxon>
        <taxon>Ochrophyta</taxon>
        <taxon>Bacillariophyta</taxon>
        <taxon>Coscinodiscophyceae</taxon>
        <taxon>Thalassiosirophycidae</taxon>
        <taxon>Thalassiosirales</taxon>
        <taxon>Thalassiosiraceae</taxon>
        <taxon>Thalassiosira</taxon>
    </lineage>
</organism>
<dbReference type="Proteomes" id="UP000266841">
    <property type="component" value="Unassembled WGS sequence"/>
</dbReference>
<dbReference type="OMA" id="GIRCFAR"/>
<evidence type="ECO:0000256" key="3">
    <source>
        <dbReference type="ARBA" id="ARBA00013080"/>
    </source>
</evidence>
<dbReference type="HAMAP" id="MF_00197">
    <property type="entry name" value="DAP_epimerase"/>
    <property type="match status" value="1"/>
</dbReference>
<dbReference type="PANTHER" id="PTHR31689">
    <property type="entry name" value="DIAMINOPIMELATE EPIMERASE, CHLOROPLASTIC"/>
    <property type="match status" value="1"/>
</dbReference>
<dbReference type="GO" id="GO:0008837">
    <property type="term" value="F:diaminopimelate epimerase activity"/>
    <property type="evidence" value="ECO:0007669"/>
    <property type="project" value="UniProtKB-EC"/>
</dbReference>
<dbReference type="FunFam" id="3.10.310.10:FF:000004">
    <property type="entry name" value="Diaminopimelate epimerase"/>
    <property type="match status" value="1"/>
</dbReference>
<dbReference type="Pfam" id="PF01678">
    <property type="entry name" value="DAP_epimerase"/>
    <property type="match status" value="2"/>
</dbReference>
<dbReference type="NCBIfam" id="TIGR00652">
    <property type="entry name" value="DapF"/>
    <property type="match status" value="1"/>
</dbReference>
<sequence length="334" mass="36141">MKCSHPLVLGAAAVISTETDAFTFKSTSSRNLHRGGSSLLEAAPGEHITFAKYEGLGNDFILIDDREREAPSLTPDQSERLCNRNFCVGGDGVIFALKAPEDGDYDFTMRIYNSDGSEPEMCGNGIRCYAQFLKDLGADQKSYRINTLAGLIIPEMKEDGNICVDMGEPILDGPTVPTTLAPNSEGNSVLEQVHTCNGKEWKISMVSMGNPHAIIFVDDLEKDIDFEKDGPALESDTSVFPAKTNVEFVQVMSPTHLKMKVWERGAGPTLACGTGTCALVVAAIRAGKIPRPGKEGVRVTLPGGDLFIEWREENNKVYMTGPATLSFQGSAVLK</sequence>
<dbReference type="InterPro" id="IPR001653">
    <property type="entry name" value="DAP_epimerase_DapF"/>
</dbReference>
<name>K0T2A0_THAOC</name>
<keyword evidence="7" id="KW-0413">Isomerase</keyword>
<evidence type="ECO:0000256" key="7">
    <source>
        <dbReference type="ARBA" id="ARBA00023235"/>
    </source>
</evidence>